<comment type="subcellular location">
    <subcellularLocation>
        <location evidence="7">Cytoplasm</location>
        <location evidence="7">Nucleoid</location>
    </subcellularLocation>
</comment>
<protein>
    <recommendedName>
        <fullName evidence="1 7">Transcriptional regulator MraZ</fullName>
    </recommendedName>
</protein>
<dbReference type="CDD" id="cd16320">
    <property type="entry name" value="MraZ_N"/>
    <property type="match status" value="1"/>
</dbReference>
<evidence type="ECO:0000256" key="6">
    <source>
        <dbReference type="ARBA" id="ARBA00023163"/>
    </source>
</evidence>
<evidence type="ECO:0000256" key="7">
    <source>
        <dbReference type="HAMAP-Rule" id="MF_01008"/>
    </source>
</evidence>
<evidence type="ECO:0000259" key="8">
    <source>
        <dbReference type="PROSITE" id="PS51740"/>
    </source>
</evidence>
<dbReference type="HAMAP" id="MF_01008">
    <property type="entry name" value="MraZ"/>
    <property type="match status" value="1"/>
</dbReference>
<reference evidence="9" key="1">
    <citation type="submission" date="2020-07" db="EMBL/GenBank/DDBJ databases">
        <title>Huge and variable diversity of episymbiotic CPR bacteria and DPANN archaea in groundwater ecosystems.</title>
        <authorList>
            <person name="He C.Y."/>
            <person name="Keren R."/>
            <person name="Whittaker M."/>
            <person name="Farag I.F."/>
            <person name="Doudna J."/>
            <person name="Cate J.H.D."/>
            <person name="Banfield J.F."/>
        </authorList>
    </citation>
    <scope>NUCLEOTIDE SEQUENCE</scope>
    <source>
        <strain evidence="9">NC_groundwater_1813_Pr3_B-0.1um_71_17</strain>
    </source>
</reference>
<dbReference type="SUPFAM" id="SSF89447">
    <property type="entry name" value="AbrB/MazE/MraZ-like"/>
    <property type="match status" value="1"/>
</dbReference>
<evidence type="ECO:0000256" key="4">
    <source>
        <dbReference type="ARBA" id="ARBA00023015"/>
    </source>
</evidence>
<keyword evidence="5 7" id="KW-0238">DNA-binding</keyword>
<dbReference type="PROSITE" id="PS51740">
    <property type="entry name" value="SPOVT_ABRB"/>
    <property type="match status" value="2"/>
</dbReference>
<keyword evidence="4 7" id="KW-0805">Transcription regulation</keyword>
<evidence type="ECO:0000256" key="2">
    <source>
        <dbReference type="ARBA" id="ARBA00022490"/>
    </source>
</evidence>
<comment type="similarity">
    <text evidence="7">Belongs to the MraZ family.</text>
</comment>
<dbReference type="PANTHER" id="PTHR34701">
    <property type="entry name" value="TRANSCRIPTIONAL REGULATOR MRAZ"/>
    <property type="match status" value="1"/>
</dbReference>
<feature type="domain" description="SpoVT-AbrB" evidence="8">
    <location>
        <begin position="83"/>
        <end position="126"/>
    </location>
</feature>
<dbReference type="GO" id="GO:0005737">
    <property type="term" value="C:cytoplasm"/>
    <property type="evidence" value="ECO:0007669"/>
    <property type="project" value="UniProtKB-UniRule"/>
</dbReference>
<comment type="subunit">
    <text evidence="7">Forms oligomers.</text>
</comment>
<gene>
    <name evidence="7 9" type="primary">mraZ</name>
    <name evidence="9" type="ORF">HZA61_15105</name>
</gene>
<evidence type="ECO:0000256" key="3">
    <source>
        <dbReference type="ARBA" id="ARBA00022737"/>
    </source>
</evidence>
<proteinExistence type="inferred from homology"/>
<dbReference type="EMBL" id="JACRIW010000110">
    <property type="protein sequence ID" value="MBI5170816.1"/>
    <property type="molecule type" value="Genomic_DNA"/>
</dbReference>
<dbReference type="InterPro" id="IPR020603">
    <property type="entry name" value="MraZ_dom"/>
</dbReference>
<keyword evidence="3" id="KW-0677">Repeat</keyword>
<dbReference type="CDD" id="cd16321">
    <property type="entry name" value="MraZ_C"/>
    <property type="match status" value="1"/>
</dbReference>
<dbReference type="GO" id="GO:0009295">
    <property type="term" value="C:nucleoid"/>
    <property type="evidence" value="ECO:0007669"/>
    <property type="project" value="UniProtKB-SubCell"/>
</dbReference>
<dbReference type="GO" id="GO:0003700">
    <property type="term" value="F:DNA-binding transcription factor activity"/>
    <property type="evidence" value="ECO:0007669"/>
    <property type="project" value="UniProtKB-UniRule"/>
</dbReference>
<sequence>MSTFYVTEHYAIDDKGRLVVPMSLRTGDGRKNPLSKFVLVGGLDGCLWLYAEEEWTHFEERLRRLSMGTKDQRAFARAFLVGASKVTVDKQGRISIPSSLMVRAGLGKEAVLHGQVGRIEIWSPERFEATVNPTLDHLDDLGETVLKDLL</sequence>
<dbReference type="Gene3D" id="3.40.1550.20">
    <property type="entry name" value="Transcriptional regulator MraZ domain"/>
    <property type="match status" value="1"/>
</dbReference>
<dbReference type="PANTHER" id="PTHR34701:SF1">
    <property type="entry name" value="TRANSCRIPTIONAL REGULATOR MRAZ"/>
    <property type="match status" value="1"/>
</dbReference>
<dbReference type="InterPro" id="IPR037914">
    <property type="entry name" value="SpoVT-AbrB_sf"/>
</dbReference>
<feature type="domain" description="SpoVT-AbrB" evidence="8">
    <location>
        <begin position="7"/>
        <end position="54"/>
    </location>
</feature>
<evidence type="ECO:0000256" key="5">
    <source>
        <dbReference type="ARBA" id="ARBA00023125"/>
    </source>
</evidence>
<evidence type="ECO:0000313" key="10">
    <source>
        <dbReference type="Proteomes" id="UP000696931"/>
    </source>
</evidence>
<evidence type="ECO:0000256" key="1">
    <source>
        <dbReference type="ARBA" id="ARBA00013860"/>
    </source>
</evidence>
<dbReference type="Pfam" id="PF02381">
    <property type="entry name" value="MraZ"/>
    <property type="match status" value="2"/>
</dbReference>
<dbReference type="Proteomes" id="UP000696931">
    <property type="component" value="Unassembled WGS sequence"/>
</dbReference>
<accession>A0A933WAA3</accession>
<keyword evidence="6 7" id="KW-0804">Transcription</keyword>
<dbReference type="InterPro" id="IPR007159">
    <property type="entry name" value="SpoVT-AbrB_dom"/>
</dbReference>
<dbReference type="AlphaFoldDB" id="A0A933WAA3"/>
<dbReference type="InterPro" id="IPR038619">
    <property type="entry name" value="MraZ_sf"/>
</dbReference>
<dbReference type="NCBIfam" id="TIGR00242">
    <property type="entry name" value="division/cell wall cluster transcriptional repressor MraZ"/>
    <property type="match status" value="1"/>
</dbReference>
<keyword evidence="2 7" id="KW-0963">Cytoplasm</keyword>
<dbReference type="GO" id="GO:0000976">
    <property type="term" value="F:transcription cis-regulatory region binding"/>
    <property type="evidence" value="ECO:0007669"/>
    <property type="project" value="TreeGrafter"/>
</dbReference>
<dbReference type="InterPro" id="IPR035642">
    <property type="entry name" value="MraZ_N"/>
</dbReference>
<organism evidence="9 10">
    <name type="scientific">Eiseniibacteriota bacterium</name>
    <dbReference type="NCBI Taxonomy" id="2212470"/>
    <lineage>
        <taxon>Bacteria</taxon>
        <taxon>Candidatus Eiseniibacteriota</taxon>
    </lineage>
</organism>
<dbReference type="InterPro" id="IPR003444">
    <property type="entry name" value="MraZ"/>
</dbReference>
<dbReference type="GO" id="GO:2000143">
    <property type="term" value="P:negative regulation of DNA-templated transcription initiation"/>
    <property type="evidence" value="ECO:0007669"/>
    <property type="project" value="TreeGrafter"/>
</dbReference>
<evidence type="ECO:0000313" key="9">
    <source>
        <dbReference type="EMBL" id="MBI5170816.1"/>
    </source>
</evidence>
<dbReference type="InterPro" id="IPR035644">
    <property type="entry name" value="MraZ_C"/>
</dbReference>
<comment type="caution">
    <text evidence="9">The sequence shown here is derived from an EMBL/GenBank/DDBJ whole genome shotgun (WGS) entry which is preliminary data.</text>
</comment>
<name>A0A933WAA3_UNCEI</name>